<proteinExistence type="predicted"/>
<dbReference type="OrthoDB" id="5828995at2"/>
<dbReference type="AlphaFoldDB" id="A0A178J7D3"/>
<dbReference type="Proteomes" id="UP000094761">
    <property type="component" value="Unassembled WGS sequence"/>
</dbReference>
<organism evidence="1 2">
    <name type="scientific">Vibrio europaeus</name>
    <dbReference type="NCBI Taxonomy" id="300876"/>
    <lineage>
        <taxon>Bacteria</taxon>
        <taxon>Pseudomonadati</taxon>
        <taxon>Pseudomonadota</taxon>
        <taxon>Gammaproteobacteria</taxon>
        <taxon>Vibrionales</taxon>
        <taxon>Vibrionaceae</taxon>
        <taxon>Vibrio</taxon>
        <taxon>Vibrio oreintalis group</taxon>
    </lineage>
</organism>
<evidence type="ECO:0000313" key="2">
    <source>
        <dbReference type="Proteomes" id="UP000094761"/>
    </source>
</evidence>
<sequence>MAMPIFRTFFKRRALRKMIAQMTPALIKGYGSRDFYSAGQVLQAAISVGTSKRYFHYNLALFCNELTSEQSDKFELSQSKLDALRKELSHKIFAGAEYTAIDVLKLASPSSWKGGSIEDSMANHYGMNSRY</sequence>
<dbReference type="RefSeq" id="WP_069669282.1">
    <property type="nucleotide sequence ID" value="NZ_JAPFIM010000018.1"/>
</dbReference>
<gene>
    <name evidence="1" type="ORF">AZ468_21700</name>
</gene>
<evidence type="ECO:0000313" key="1">
    <source>
        <dbReference type="EMBL" id="OAM98134.1"/>
    </source>
</evidence>
<dbReference type="EMBL" id="LUAX01000007">
    <property type="protein sequence ID" value="OAM98134.1"/>
    <property type="molecule type" value="Genomic_DNA"/>
</dbReference>
<dbReference type="InterPro" id="IPR046689">
    <property type="entry name" value="DUF6559"/>
</dbReference>
<name>A0A178J7D3_9VIBR</name>
<reference evidence="1 2" key="1">
    <citation type="submission" date="2016-03" db="EMBL/GenBank/DDBJ databases">
        <title>Draft genome sequence of the Vibrio tubiashii subs. europaeus.</title>
        <authorList>
            <person name="Spinard E."/>
            <person name="Dubert J."/>
            <person name="Nelson D.R."/>
            <person name="Barja J.L."/>
        </authorList>
    </citation>
    <scope>NUCLEOTIDE SEQUENCE [LARGE SCALE GENOMIC DNA]</scope>
    <source>
        <strain evidence="2">PP-638</strain>
    </source>
</reference>
<accession>A0A178J7D3</accession>
<protein>
    <submittedName>
        <fullName evidence="1">Uncharacterized protein</fullName>
    </submittedName>
</protein>
<comment type="caution">
    <text evidence="1">The sequence shown here is derived from an EMBL/GenBank/DDBJ whole genome shotgun (WGS) entry which is preliminary data.</text>
</comment>
<dbReference type="Pfam" id="PF20196">
    <property type="entry name" value="DUF6559"/>
    <property type="match status" value="1"/>
</dbReference>